<sequence length="366" mass="38144">MFRSLVIAPTSVREAVMSQPLIAALARRGEVVAVAACPDVAPVYRAMGVAVAQVYELPLRPGRVDWSLRRSVGANWRRRYDVAYVLSDALSDALLPWFAGVPRRIGHAGSRRPLLINEPPVGPQPRSGVARFLALAGEPAGESPQPALAPAPERLATVCEAHGVKPGGYWVLAPGGDGAPARCWSPGQYAQLMRQLHGRTSCPVLLMGSGQDVALAQHIAAEAAGVPSLVLAGVVSLDDAMALLAASAGVLAGDNGWMQLASALGVPQVALFGPTTPDDCGPLHRHTRVLRLEPTAAPACAPCNARSCPPGHGRCLRDLDPQQVLEALLAQAQQAAEEPAPSPPRRVGFPTAVPVEPPARLAVVGA</sequence>
<dbReference type="SUPFAM" id="SSF53756">
    <property type="entry name" value="UDP-Glycosyltransferase/glycogen phosphorylase"/>
    <property type="match status" value="1"/>
</dbReference>
<dbReference type="InterPro" id="IPR011910">
    <property type="entry name" value="RfaF"/>
</dbReference>
<dbReference type="Gene3D" id="3.40.50.2000">
    <property type="entry name" value="Glycogen Phosphorylase B"/>
    <property type="match status" value="2"/>
</dbReference>
<comment type="similarity">
    <text evidence="3">Belongs to the glycosyltransferase 9 family.</text>
</comment>
<dbReference type="PANTHER" id="PTHR30160">
    <property type="entry name" value="TETRAACYLDISACCHARIDE 4'-KINASE-RELATED"/>
    <property type="match status" value="1"/>
</dbReference>
<evidence type="ECO:0000256" key="3">
    <source>
        <dbReference type="ARBA" id="ARBA00043995"/>
    </source>
</evidence>
<name>A0ABN6PTE5_9BURK</name>
<organism evidence="6 7">
    <name type="scientific">Sphaerotilus microaerophilus</name>
    <dbReference type="NCBI Taxonomy" id="2914710"/>
    <lineage>
        <taxon>Bacteria</taxon>
        <taxon>Pseudomonadati</taxon>
        <taxon>Pseudomonadota</taxon>
        <taxon>Betaproteobacteria</taxon>
        <taxon>Burkholderiales</taxon>
        <taxon>Sphaerotilaceae</taxon>
        <taxon>Sphaerotilus</taxon>
    </lineage>
</organism>
<dbReference type="NCBIfam" id="TIGR02195">
    <property type="entry name" value="heptsyl_trn_II"/>
    <property type="match status" value="1"/>
</dbReference>
<dbReference type="Proteomes" id="UP001057498">
    <property type="component" value="Chromosome"/>
</dbReference>
<evidence type="ECO:0000256" key="1">
    <source>
        <dbReference type="ARBA" id="ARBA00022676"/>
    </source>
</evidence>
<keyword evidence="2" id="KW-0808">Transferase</keyword>
<evidence type="ECO:0000313" key="7">
    <source>
        <dbReference type="Proteomes" id="UP001057498"/>
    </source>
</evidence>
<keyword evidence="1" id="KW-0328">Glycosyltransferase</keyword>
<protein>
    <recommendedName>
        <fullName evidence="4">lipopolysaccharide heptosyltransferase II</fullName>
        <ecNumber evidence="4">2.4.99.24</ecNumber>
    </recommendedName>
</protein>
<dbReference type="PANTHER" id="PTHR30160:SF7">
    <property type="entry name" value="ADP-HEPTOSE--LPS HEPTOSYLTRANSFERASE 2"/>
    <property type="match status" value="1"/>
</dbReference>
<dbReference type="EC" id="2.4.99.24" evidence="4"/>
<evidence type="ECO:0000256" key="4">
    <source>
        <dbReference type="ARBA" id="ARBA00044042"/>
    </source>
</evidence>
<evidence type="ECO:0000256" key="2">
    <source>
        <dbReference type="ARBA" id="ARBA00022679"/>
    </source>
</evidence>
<proteinExistence type="inferred from homology"/>
<dbReference type="CDD" id="cd03789">
    <property type="entry name" value="GT9_LPS_heptosyltransferase"/>
    <property type="match status" value="1"/>
</dbReference>
<accession>A0ABN6PTE5</accession>
<comment type="catalytic activity">
    <reaction evidence="5">
        <text>an L-alpha-D-Hep-(1-&gt;5)-[alpha-Kdo-(2-&gt;4)]-alpha-Kdo-(2-&gt;6)-lipid A + ADP-L-glycero-beta-D-manno-heptose = an L-alpha-D-Hep-(1-&gt;3)-L-alpha-D-Hep-(1-&gt;5)-[alpha-Kdo-(2-&gt;4)]-alpha-Kdo-(2-&gt;6)-lipid A + ADP + H(+)</text>
        <dbReference type="Rhea" id="RHEA:74071"/>
        <dbReference type="ChEBI" id="CHEBI:15378"/>
        <dbReference type="ChEBI" id="CHEBI:61506"/>
        <dbReference type="ChEBI" id="CHEBI:193068"/>
        <dbReference type="ChEBI" id="CHEBI:193069"/>
        <dbReference type="ChEBI" id="CHEBI:456216"/>
        <dbReference type="EC" id="2.4.99.24"/>
    </reaction>
</comment>
<dbReference type="InterPro" id="IPR051199">
    <property type="entry name" value="LPS_LOS_Heptosyltrfase"/>
</dbReference>
<evidence type="ECO:0000313" key="6">
    <source>
        <dbReference type="EMBL" id="BDI07309.1"/>
    </source>
</evidence>
<dbReference type="EMBL" id="AP025730">
    <property type="protein sequence ID" value="BDI07309.1"/>
    <property type="molecule type" value="Genomic_DNA"/>
</dbReference>
<dbReference type="Pfam" id="PF01075">
    <property type="entry name" value="Glyco_transf_9"/>
    <property type="match status" value="1"/>
</dbReference>
<reference evidence="6" key="1">
    <citation type="submission" date="2022-04" db="EMBL/GenBank/DDBJ databases">
        <title>Whole genome sequence of Sphaerotilus sp. FB-5.</title>
        <authorList>
            <person name="Takeda M."/>
            <person name="Narihara S."/>
            <person name="Akimoto M."/>
            <person name="Akimoto R."/>
            <person name="Nishiyashiki S."/>
            <person name="Murakami T."/>
        </authorList>
    </citation>
    <scope>NUCLEOTIDE SEQUENCE</scope>
    <source>
        <strain evidence="6">FB-5</strain>
    </source>
</reference>
<dbReference type="InterPro" id="IPR002201">
    <property type="entry name" value="Glyco_trans_9"/>
</dbReference>
<gene>
    <name evidence="6" type="ORF">CATMQ487_42790</name>
</gene>
<evidence type="ECO:0000256" key="5">
    <source>
        <dbReference type="ARBA" id="ARBA00047503"/>
    </source>
</evidence>
<dbReference type="RefSeq" id="WP_251970515.1">
    <property type="nucleotide sequence ID" value="NZ_AP025730.1"/>
</dbReference>
<keyword evidence="7" id="KW-1185">Reference proteome</keyword>